<feature type="chain" id="PRO_5034981280" evidence="9">
    <location>
        <begin position="19"/>
        <end position="1155"/>
    </location>
</feature>
<comment type="catalytic activity">
    <reaction evidence="1">
        <text>Random endo-hydrolysis of N-acetyl-beta-D-glucosaminide (1-&gt;4)-beta-linkages in chitin and chitodextrins.</text>
        <dbReference type="EC" id="3.2.1.14"/>
    </reaction>
</comment>
<dbReference type="GeneID" id="59346657"/>
<dbReference type="InterPro" id="IPR052743">
    <property type="entry name" value="Glutaminase_GtaA"/>
</dbReference>
<keyword evidence="9" id="KW-0732">Signal</keyword>
<dbReference type="Gene3D" id="3.10.50.10">
    <property type="match status" value="1"/>
</dbReference>
<feature type="region of interest" description="Disordered" evidence="8">
    <location>
        <begin position="1112"/>
        <end position="1134"/>
    </location>
</feature>
<accession>A0A8H6SMW5</accession>
<keyword evidence="12" id="KW-1185">Reference proteome</keyword>
<sequence length="1155" mass="125888">MSGSLYFVLISLFHLARGLPSPIDLGPLQITPIQLTQPIIQFDPLISPIQPVPVPVDSTLPTISTLPMIPNAQSPFPPYDEIPFRIMPPQQSSSSYKAPQPKRLVMAYYPDWSGSDFPPEKIDFTRFDWIDFAFAMPAKDFTLAWDDPNTGPRLLARLVAAAHAKQKKVKLSIGGWTGSQYFSAAVSSPNNRQLFANNIAALYKQFGLDGIDIDWEYPGRQGAGNNGVNPSDSSNLLLLLQYLRSILPPQAKISAAVLPTPFFDSNGEPMQDVSGFARVLDWVTVMNYDVWGSSSSPGPNAPLSDACNNSTQPEASAVSAYQAWTNANFPPSKLVLGVPSYAYVSSSTATRLRQRAGNVRLVSDGDQIQFRDLVKQGALANPNSSDSFGPMYNGTGGFVRYWDECSNTPYLRSASSRQVVSYDDPQSLGRKAQYVKKVTWQATPFNPASIPLAVRTPYLSTWLPQGAGHPLNGAWSTHWTGNITGWAGFMRVDGAAFSFLGDPTLPVAFAKAAQKSMEFTSTQSIFVMSAGGIDLTVTFLSPVETTDLAKQSFPFSYMALTATSNDGKTHSVQVYSDISGEFVSSGPDQVINWNTTVGDTLVHQVQLQNQVVFQEVSDRAQYGSVFYATTAASGVTYQTGGDVAVRSQFVRNGELANTLDSNFRPISDNFPVFAFAHDLGQVSGATKPVVVAIGHVRDPAVKYIVANAQLQERSSLFWNQFSNIEDSIAAFLKDYDGAMTRNSAFDAQVHKDASAISSDYADIVALSIRQAMASMEITVSKNSDGSFNTSDILVFMKEISSDGNVNTVDVIYPAYPLLLYVNPLLAKYLLAGLFEYQATGQYPNKYSVHDLGASYPNAIGHNDGQDEAMPVEESGNMLIMALAYAQRTGDNSQLTQYFGLLDRWTQFLIEDSLVPASQISTDDFAGSLANQTNLAVKGIIGIKAMSQIATILGDGQRSSNYSVIASSFVEKFKTFAISPDSAHLTLSYGNSASWGLSYNLYADKLLQLNLFPDAIYQMQTKWYQNVKSTFGTALDTRHTYTKSDWQIWTAGIMTDIDTRNSFISGVKKTAANGLSSQPFADWYDTLTGRPEGFRARPVVGGHLALLILPSPSGNSSVSNPTSTSPTRSSSTPANAAQSLRVPQLFLWLRLLFYII</sequence>
<name>A0A8H6SMW5_9AGAR</name>
<evidence type="ECO:0000256" key="1">
    <source>
        <dbReference type="ARBA" id="ARBA00000822"/>
    </source>
</evidence>
<evidence type="ECO:0000313" key="11">
    <source>
        <dbReference type="EMBL" id="KAF7301785.1"/>
    </source>
</evidence>
<evidence type="ECO:0000259" key="10">
    <source>
        <dbReference type="PROSITE" id="PS51910"/>
    </source>
</evidence>
<dbReference type="InterPro" id="IPR008928">
    <property type="entry name" value="6-hairpin_glycosidase_sf"/>
</dbReference>
<feature type="domain" description="GH18" evidence="10">
    <location>
        <begin position="103"/>
        <end position="469"/>
    </location>
</feature>
<evidence type="ECO:0000256" key="2">
    <source>
        <dbReference type="ARBA" id="ARBA00022801"/>
    </source>
</evidence>
<keyword evidence="2 7" id="KW-0378">Hydrolase</keyword>
<evidence type="ECO:0000256" key="9">
    <source>
        <dbReference type="SAM" id="SignalP"/>
    </source>
</evidence>
<keyword evidence="6" id="KW-0624">Polysaccharide degradation</keyword>
<dbReference type="GO" id="GO:0008061">
    <property type="term" value="F:chitin binding"/>
    <property type="evidence" value="ECO:0007669"/>
    <property type="project" value="InterPro"/>
</dbReference>
<reference evidence="11" key="1">
    <citation type="submission" date="2020-05" db="EMBL/GenBank/DDBJ databases">
        <title>Mycena genomes resolve the evolution of fungal bioluminescence.</title>
        <authorList>
            <person name="Tsai I.J."/>
        </authorList>
    </citation>
    <scope>NUCLEOTIDE SEQUENCE</scope>
    <source>
        <strain evidence="11">171206Taipei</strain>
    </source>
</reference>
<dbReference type="SUPFAM" id="SSF48208">
    <property type="entry name" value="Six-hairpin glycosidases"/>
    <property type="match status" value="1"/>
</dbReference>
<dbReference type="InterPro" id="IPR033433">
    <property type="entry name" value="GtaA_N"/>
</dbReference>
<keyword evidence="4" id="KW-0119">Carbohydrate metabolism</keyword>
<comment type="caution">
    <text evidence="11">The sequence shown here is derived from an EMBL/GenBank/DDBJ whole genome shotgun (WGS) entry which is preliminary data.</text>
</comment>
<dbReference type="AlphaFoldDB" id="A0A8H6SMW5"/>
<dbReference type="OrthoDB" id="3918848at2759"/>
<gene>
    <name evidence="11" type="ORF">MIND_00744200</name>
</gene>
<dbReference type="InterPro" id="IPR001223">
    <property type="entry name" value="Glyco_hydro18_cat"/>
</dbReference>
<proteinExistence type="predicted"/>
<evidence type="ECO:0000256" key="6">
    <source>
        <dbReference type="ARBA" id="ARBA00023326"/>
    </source>
</evidence>
<dbReference type="GO" id="GO:0008843">
    <property type="term" value="F:endochitinase activity"/>
    <property type="evidence" value="ECO:0007669"/>
    <property type="project" value="UniProtKB-EC"/>
</dbReference>
<dbReference type="Pfam" id="PF17168">
    <property type="entry name" value="DUF5127"/>
    <property type="match status" value="1"/>
</dbReference>
<organism evidence="11 12">
    <name type="scientific">Mycena indigotica</name>
    <dbReference type="NCBI Taxonomy" id="2126181"/>
    <lineage>
        <taxon>Eukaryota</taxon>
        <taxon>Fungi</taxon>
        <taxon>Dikarya</taxon>
        <taxon>Basidiomycota</taxon>
        <taxon>Agaricomycotina</taxon>
        <taxon>Agaricomycetes</taxon>
        <taxon>Agaricomycetidae</taxon>
        <taxon>Agaricales</taxon>
        <taxon>Marasmiineae</taxon>
        <taxon>Mycenaceae</taxon>
        <taxon>Mycena</taxon>
    </lineage>
</organism>
<protein>
    <submittedName>
        <fullName evidence="11">MPN domain-containing protein</fullName>
    </submittedName>
</protein>
<evidence type="ECO:0000313" key="12">
    <source>
        <dbReference type="Proteomes" id="UP000636479"/>
    </source>
</evidence>
<dbReference type="Pfam" id="PF00704">
    <property type="entry name" value="Glyco_hydro_18"/>
    <property type="match status" value="1"/>
</dbReference>
<dbReference type="Proteomes" id="UP000636479">
    <property type="component" value="Unassembled WGS sequence"/>
</dbReference>
<dbReference type="EMBL" id="JACAZF010000006">
    <property type="protein sequence ID" value="KAF7301785.1"/>
    <property type="molecule type" value="Genomic_DNA"/>
</dbReference>
<dbReference type="PANTHER" id="PTHR31987:SF1">
    <property type="entry name" value="GLUTAMINASE A"/>
    <property type="match status" value="1"/>
</dbReference>
<dbReference type="InterPro" id="IPR032514">
    <property type="entry name" value="GtaA_central"/>
</dbReference>
<evidence type="ECO:0000256" key="4">
    <source>
        <dbReference type="ARBA" id="ARBA00023277"/>
    </source>
</evidence>
<dbReference type="InterPro" id="IPR001579">
    <property type="entry name" value="Glyco_hydro_18_chit_AS"/>
</dbReference>
<dbReference type="SUPFAM" id="SSF51445">
    <property type="entry name" value="(Trans)glycosidases"/>
    <property type="match status" value="1"/>
</dbReference>
<dbReference type="GO" id="GO:0000272">
    <property type="term" value="P:polysaccharide catabolic process"/>
    <property type="evidence" value="ECO:0007669"/>
    <property type="project" value="UniProtKB-KW"/>
</dbReference>
<dbReference type="SMART" id="SM00636">
    <property type="entry name" value="Glyco_18"/>
    <property type="match status" value="1"/>
</dbReference>
<dbReference type="InterPro" id="IPR029070">
    <property type="entry name" value="Chitinase_insertion_sf"/>
</dbReference>
<dbReference type="Gene3D" id="3.20.20.80">
    <property type="entry name" value="Glycosidases"/>
    <property type="match status" value="1"/>
</dbReference>
<dbReference type="RefSeq" id="XP_037219785.1">
    <property type="nucleotide sequence ID" value="XM_037364141.1"/>
</dbReference>
<feature type="signal peptide" evidence="9">
    <location>
        <begin position="1"/>
        <end position="18"/>
    </location>
</feature>
<feature type="compositionally biased region" description="Low complexity" evidence="8">
    <location>
        <begin position="1112"/>
        <end position="1132"/>
    </location>
</feature>
<dbReference type="InterPro" id="IPR011583">
    <property type="entry name" value="Chitinase_II/V-like_cat"/>
</dbReference>
<dbReference type="PROSITE" id="PS01095">
    <property type="entry name" value="GH18_1"/>
    <property type="match status" value="1"/>
</dbReference>
<evidence type="ECO:0000256" key="3">
    <source>
        <dbReference type="ARBA" id="ARBA00023024"/>
    </source>
</evidence>
<dbReference type="Pfam" id="PF16335">
    <property type="entry name" value="GtaA_6_Hairpin"/>
    <property type="match status" value="1"/>
</dbReference>
<evidence type="ECO:0000256" key="8">
    <source>
        <dbReference type="SAM" id="MobiDB-lite"/>
    </source>
</evidence>
<dbReference type="PROSITE" id="PS51910">
    <property type="entry name" value="GH18_2"/>
    <property type="match status" value="1"/>
</dbReference>
<evidence type="ECO:0000256" key="5">
    <source>
        <dbReference type="ARBA" id="ARBA00023295"/>
    </source>
</evidence>
<dbReference type="InterPro" id="IPR017853">
    <property type="entry name" value="GH"/>
</dbReference>
<keyword evidence="5 7" id="KW-0326">Glycosidase</keyword>
<evidence type="ECO:0000256" key="7">
    <source>
        <dbReference type="RuleBase" id="RU000489"/>
    </source>
</evidence>
<dbReference type="PANTHER" id="PTHR31987">
    <property type="entry name" value="GLUTAMINASE A-RELATED"/>
    <property type="match status" value="1"/>
</dbReference>
<keyword evidence="3" id="KW-0146">Chitin degradation</keyword>
<dbReference type="GO" id="GO:0006032">
    <property type="term" value="P:chitin catabolic process"/>
    <property type="evidence" value="ECO:0007669"/>
    <property type="project" value="UniProtKB-KW"/>
</dbReference>